<keyword evidence="1" id="KW-1133">Transmembrane helix</keyword>
<sequence>MASREDLVQEDLATIKRCRKGSFWRGCVPTTRGATLVVVAARSRGLFFNRPWMRPMAYYLAVVCGYLGGRISCIGECKRMFLELDNSRIKDMLLGNTGGTLNGFSGHGSVGEGPTVVQTPVDDGKKLQRQMTYAQREGILPQS</sequence>
<keyword evidence="1" id="KW-0812">Transmembrane</keyword>
<feature type="transmembrane region" description="Helical" evidence="1">
    <location>
        <begin position="56"/>
        <end position="73"/>
    </location>
</feature>
<dbReference type="InterPro" id="IPR009764">
    <property type="entry name" value="OCIA_dom"/>
</dbReference>
<evidence type="ECO:0000313" key="3">
    <source>
        <dbReference type="EMBL" id="VDK37020.1"/>
    </source>
</evidence>
<evidence type="ECO:0000259" key="2">
    <source>
        <dbReference type="Pfam" id="PF07051"/>
    </source>
</evidence>
<dbReference type="OrthoDB" id="10003372at2759"/>
<dbReference type="EMBL" id="UYRU01004154">
    <property type="protein sequence ID" value="VDK37020.1"/>
    <property type="molecule type" value="Genomic_DNA"/>
</dbReference>
<reference evidence="3 4" key="1">
    <citation type="submission" date="2018-11" db="EMBL/GenBank/DDBJ databases">
        <authorList>
            <consortium name="Pathogen Informatics"/>
        </authorList>
    </citation>
    <scope>NUCLEOTIDE SEQUENCE [LARGE SCALE GENOMIC DNA]</scope>
</reference>
<organism evidence="3 4">
    <name type="scientific">Dibothriocephalus latus</name>
    <name type="common">Fish tapeworm</name>
    <name type="synonym">Diphyllobothrium latum</name>
    <dbReference type="NCBI Taxonomy" id="60516"/>
    <lineage>
        <taxon>Eukaryota</taxon>
        <taxon>Metazoa</taxon>
        <taxon>Spiralia</taxon>
        <taxon>Lophotrochozoa</taxon>
        <taxon>Platyhelminthes</taxon>
        <taxon>Cestoda</taxon>
        <taxon>Eucestoda</taxon>
        <taxon>Diphyllobothriidea</taxon>
        <taxon>Diphyllobothriidae</taxon>
        <taxon>Dibothriocephalus</taxon>
    </lineage>
</organism>
<name>A0A3P6PY62_DIBLA</name>
<gene>
    <name evidence="3" type="ORF">DILT_LOCUS829</name>
</gene>
<dbReference type="AlphaFoldDB" id="A0A3P6PY62"/>
<proteinExistence type="predicted"/>
<keyword evidence="1" id="KW-0472">Membrane</keyword>
<dbReference type="Proteomes" id="UP000281553">
    <property type="component" value="Unassembled WGS sequence"/>
</dbReference>
<protein>
    <recommendedName>
        <fullName evidence="2">OCIA domain-containing protein</fullName>
    </recommendedName>
</protein>
<feature type="domain" description="OCIA" evidence="2">
    <location>
        <begin position="9"/>
        <end position="88"/>
    </location>
</feature>
<keyword evidence="4" id="KW-1185">Reference proteome</keyword>
<accession>A0A3P6PY62</accession>
<evidence type="ECO:0000256" key="1">
    <source>
        <dbReference type="SAM" id="Phobius"/>
    </source>
</evidence>
<dbReference type="Pfam" id="PF07051">
    <property type="entry name" value="OCIA"/>
    <property type="match status" value="1"/>
</dbReference>
<evidence type="ECO:0000313" key="4">
    <source>
        <dbReference type="Proteomes" id="UP000281553"/>
    </source>
</evidence>